<accession>A0A348FKI2</accession>
<sequence length="42" mass="4796">MCYISSSQILQFSFSQRGEYLLGGLLHLFGLPLHNFSFAVSW</sequence>
<dbReference type="Proteomes" id="UP000317189">
    <property type="component" value="Segment"/>
</dbReference>
<dbReference type="RefSeq" id="YP_010790734.1">
    <property type="nucleotide sequence ID" value="NC_075453.1"/>
</dbReference>
<protein>
    <submittedName>
        <fullName evidence="1">Uncharacterized protein</fullName>
    </submittedName>
</protein>
<dbReference type="KEGG" id="vg:80528144"/>
<keyword evidence="2" id="KW-1185">Reference proteome</keyword>
<organism evidence="1 2">
    <name type="scientific">Eidolon helvum adenovirus</name>
    <dbReference type="NCBI Taxonomy" id="2039267"/>
    <lineage>
        <taxon>Viruses</taxon>
        <taxon>Varidnaviria</taxon>
        <taxon>Bamfordvirae</taxon>
        <taxon>Preplasmiviricota</taxon>
        <taxon>Polisuviricotina</taxon>
        <taxon>Pharingeaviricetes</taxon>
        <taxon>Rowavirales</taxon>
        <taxon>Adenoviridae</taxon>
        <taxon>Mastadenovirus</taxon>
    </lineage>
</organism>
<dbReference type="EMBL" id="AP018374">
    <property type="protein sequence ID" value="BBF72849.1"/>
    <property type="molecule type" value="Genomic_DNA"/>
</dbReference>
<evidence type="ECO:0000313" key="2">
    <source>
        <dbReference type="Proteomes" id="UP000317189"/>
    </source>
</evidence>
<name>A0A348FKI2_9ADEN</name>
<dbReference type="GeneID" id="80528144"/>
<evidence type="ECO:0000313" key="1">
    <source>
        <dbReference type="EMBL" id="BBF72849.1"/>
    </source>
</evidence>
<reference evidence="1 2" key="1">
    <citation type="journal article" date="2017" name="Viruses">
        <title>Characterization of a Novel Bat Adenovirus Isolated from Straw-Colored Fruit Bat (Eidolon helvum).</title>
        <authorList>
            <person name="Ogawa H."/>
            <person name="Kajihara M."/>
            <person name="Nao N."/>
            <person name="Shigeno A."/>
            <person name="Fujikura D."/>
            <person name="Hang'ombe B.M."/>
            <person name="Mweene A.S."/>
            <person name="Mutemwa A."/>
            <person name="Squarre D."/>
            <person name="Yamada M."/>
            <person name="Higashi H."/>
            <person name="Sawa H."/>
            <person name="Takada A."/>
        </authorList>
    </citation>
    <scope>NUCLEOTIDE SEQUENCE [LARGE SCALE GENOMIC DNA]</scope>
    <source>
        <strain evidence="1">06-106</strain>
    </source>
</reference>
<proteinExistence type="predicted"/>